<feature type="domain" description="CxC6 like cysteine cluster associated with KDZ" evidence="3">
    <location>
        <begin position="603"/>
        <end position="674"/>
    </location>
</feature>
<evidence type="ECO:0000259" key="2">
    <source>
        <dbReference type="Pfam" id="PF18718"/>
    </source>
</evidence>
<feature type="domain" description="CxC5 like cysteine cluster associated with KDZ" evidence="2">
    <location>
        <begin position="323"/>
        <end position="436"/>
    </location>
</feature>
<feature type="region of interest" description="Disordered" evidence="1">
    <location>
        <begin position="106"/>
        <end position="198"/>
    </location>
</feature>
<accession>A0A9P6W0K3</accession>
<keyword evidence="5" id="KW-1185">Reference proteome</keyword>
<dbReference type="Pfam" id="PF18721">
    <property type="entry name" value="CxC6"/>
    <property type="match status" value="1"/>
</dbReference>
<dbReference type="InterPro" id="IPR040898">
    <property type="entry name" value="CxC6"/>
</dbReference>
<feature type="region of interest" description="Disordered" evidence="1">
    <location>
        <begin position="445"/>
        <end position="489"/>
    </location>
</feature>
<dbReference type="AlphaFoldDB" id="A0A9P6W0K3"/>
<evidence type="ECO:0000313" key="5">
    <source>
        <dbReference type="Proteomes" id="UP000777482"/>
    </source>
</evidence>
<evidence type="ECO:0000313" key="4">
    <source>
        <dbReference type="EMBL" id="KAG0658906.1"/>
    </source>
</evidence>
<comment type="caution">
    <text evidence="4">The sequence shown here is derived from an EMBL/GenBank/DDBJ whole genome shotgun (WGS) entry which is preliminary data.</text>
</comment>
<evidence type="ECO:0000256" key="1">
    <source>
        <dbReference type="SAM" id="MobiDB-lite"/>
    </source>
</evidence>
<dbReference type="Proteomes" id="UP000777482">
    <property type="component" value="Unassembled WGS sequence"/>
</dbReference>
<proteinExistence type="predicted"/>
<feature type="compositionally biased region" description="Low complexity" evidence="1">
    <location>
        <begin position="148"/>
        <end position="168"/>
    </location>
</feature>
<dbReference type="EMBL" id="PUHQ01000060">
    <property type="protein sequence ID" value="KAG0658906.1"/>
    <property type="molecule type" value="Genomic_DNA"/>
</dbReference>
<sequence>MEAGTSDEVLIARLRGLGYTLGLPPIDVDNDTVGAASKADEEAAEAAKFARYRENAPTFLDRLLAAKEAEARAVETEGDATETAETSSEDSTTADALQSLLDVVEEHRKSSQAAMAEARRKKGRREDRSGTSGSRAPSLSPTKRMREPSPSSSSSSENDAESDSTGPTTPCPPAGRRRPRHRHLSGSSPTPTKRPPSSVKLAGLATLALFSTDAQAAAPSSPFVGAAHSLDEVVTNADFATVIQLAQNLQRNKALFDLAQSQASATGRQTGSNLNFLGKHLFSGSPVSPTNPARAALRLARLINLDTEPDKTSSPTNRSALPVLTTPRTTCIQCDSALHLREHPDEPVWLVRPAQGAEQCLVAIYVCSNRACRARHAPDHVEIAHQDRSVWLWDKEATAIKIGERTWTTTDGAAHLRHLLLQQAVTPGGFAQLWNRQYSDLAAEDDLSSSSSMRDLPDSDEDDLEEEEERSRPSVPGPSPSHKGKRGRDTPFRLRAAHVWRAIIISSCLRAAALNPKYGRFASPTRPSTLDLVELANSCLFDPVLPPHQCATCTRPRQVWLGGPATEAERRAGIRWAGTGASESHAFEEDVKLIGGPPVQMAVCDGITIGYFLCAAPGCPNSPEKHRRASRFCDDHYDLHELCGVVGCGRARSGVQSGGGLSEACDDPAHEERWLKFVRLRDENRDRGWRGRANEPRRRPENVAPSLRNDDLLSDGEDDDAPETDDDDDQASGSGGKKRFSHMWAMRKSSHLQLLVASCGTPLAWRSFTSGETVREVFDFLTSVHQSYTSDDSNPIPFPSYVAYDRACQVLRHASTAAVTVAEGGQEELPPFLQTTRLIVDSFHRQCHSRDDLLCTTLCNPAPLDGSAPDLVIPLRAATAAAKQSKKGSRSRSRRTLQERETGRVFQRAFNTSAAEQLNSQLSRFAFVLAGMKAPNFTFLVHVLLRYRREEM</sequence>
<organism evidence="4 5">
    <name type="scientific">Rhodotorula mucilaginosa</name>
    <name type="common">Yeast</name>
    <name type="synonym">Rhodotorula rubra</name>
    <dbReference type="NCBI Taxonomy" id="5537"/>
    <lineage>
        <taxon>Eukaryota</taxon>
        <taxon>Fungi</taxon>
        <taxon>Dikarya</taxon>
        <taxon>Basidiomycota</taxon>
        <taxon>Pucciniomycotina</taxon>
        <taxon>Microbotryomycetes</taxon>
        <taxon>Sporidiobolales</taxon>
        <taxon>Sporidiobolaceae</taxon>
        <taxon>Rhodotorula</taxon>
    </lineage>
</organism>
<protein>
    <recommendedName>
        <fullName evidence="6">CxC5 like cysteine cluster associated with KDZ domain-containing protein</fullName>
    </recommendedName>
</protein>
<gene>
    <name evidence="4" type="ORF">C6P46_005526</name>
</gene>
<feature type="region of interest" description="Disordered" evidence="1">
    <location>
        <begin position="72"/>
        <end position="94"/>
    </location>
</feature>
<feature type="compositionally biased region" description="Low complexity" evidence="1">
    <location>
        <begin position="185"/>
        <end position="198"/>
    </location>
</feature>
<evidence type="ECO:0008006" key="6">
    <source>
        <dbReference type="Google" id="ProtNLM"/>
    </source>
</evidence>
<feature type="region of interest" description="Disordered" evidence="1">
    <location>
        <begin position="688"/>
        <end position="740"/>
    </location>
</feature>
<evidence type="ECO:0000259" key="3">
    <source>
        <dbReference type="Pfam" id="PF18721"/>
    </source>
</evidence>
<feature type="compositionally biased region" description="Basic residues" evidence="1">
    <location>
        <begin position="175"/>
        <end position="184"/>
    </location>
</feature>
<dbReference type="InterPro" id="IPR041539">
    <property type="entry name" value="CxC5"/>
</dbReference>
<feature type="compositionally biased region" description="Basic and acidic residues" evidence="1">
    <location>
        <begin position="688"/>
        <end position="701"/>
    </location>
</feature>
<reference evidence="4 5" key="1">
    <citation type="submission" date="2020-11" db="EMBL/GenBank/DDBJ databases">
        <title>Kefir isolates.</title>
        <authorList>
            <person name="Marcisauskas S."/>
            <person name="Kim Y."/>
            <person name="Blasche S."/>
        </authorList>
    </citation>
    <scope>NUCLEOTIDE SEQUENCE [LARGE SCALE GENOMIC DNA]</scope>
    <source>
        <strain evidence="4 5">KR</strain>
    </source>
</reference>
<feature type="compositionally biased region" description="Low complexity" evidence="1">
    <location>
        <begin position="83"/>
        <end position="94"/>
    </location>
</feature>
<dbReference type="Pfam" id="PF18718">
    <property type="entry name" value="CxC5"/>
    <property type="match status" value="1"/>
</dbReference>
<feature type="compositionally biased region" description="Polar residues" evidence="1">
    <location>
        <begin position="130"/>
        <end position="141"/>
    </location>
</feature>
<feature type="compositionally biased region" description="Acidic residues" evidence="1">
    <location>
        <begin position="712"/>
        <end position="730"/>
    </location>
</feature>
<name>A0A9P6W0K3_RHOMI</name>
<feature type="compositionally biased region" description="Acidic residues" evidence="1">
    <location>
        <begin position="458"/>
        <end position="468"/>
    </location>
</feature>
<dbReference type="OrthoDB" id="2527272at2759"/>